<evidence type="ECO:0000313" key="2">
    <source>
        <dbReference type="Proteomes" id="UP000694547"/>
    </source>
</evidence>
<proteinExistence type="predicted"/>
<keyword evidence="2" id="KW-1185">Reference proteome</keyword>
<dbReference type="Ensembl" id="ENSPEMT00000015363.2">
    <property type="protein sequence ID" value="ENSPEMP00000011181.2"/>
    <property type="gene ID" value="ENSPEMG00000029016.1"/>
</dbReference>
<reference evidence="1" key="3">
    <citation type="submission" date="2025-09" db="UniProtKB">
        <authorList>
            <consortium name="Ensembl"/>
        </authorList>
    </citation>
    <scope>IDENTIFICATION</scope>
</reference>
<dbReference type="Proteomes" id="UP000694547">
    <property type="component" value="Chromosome 8"/>
</dbReference>
<dbReference type="InterPro" id="IPR039948">
    <property type="entry name" value="ELC1"/>
</dbReference>
<name>A0A8C8TLD7_PERMB</name>
<reference evidence="1 2" key="1">
    <citation type="submission" date="2018-10" db="EMBL/GenBank/DDBJ databases">
        <title>Improved assembly of the deer mouse Peromyscus maniculatus genome.</title>
        <authorList>
            <person name="Lassance J.-M."/>
            <person name="Hoekstra H.E."/>
        </authorList>
    </citation>
    <scope>NUCLEOTIDE SEQUENCE [LARGE SCALE GENOMIC DNA]</scope>
</reference>
<dbReference type="AlphaFoldDB" id="A0A8C8TLD7"/>
<accession>A0A8C8TLD7</accession>
<protein>
    <recommendedName>
        <fullName evidence="3">SKP1 component POZ domain-containing protein</fullName>
    </recommendedName>
</protein>
<dbReference type="GeneTree" id="ENSGT00940000165227"/>
<reference evidence="1" key="2">
    <citation type="submission" date="2025-08" db="UniProtKB">
        <authorList>
            <consortium name="Ensembl"/>
        </authorList>
    </citation>
    <scope>IDENTIFICATION</scope>
</reference>
<evidence type="ECO:0000313" key="1">
    <source>
        <dbReference type="Ensembl" id="ENSPEMP00000011181.2"/>
    </source>
</evidence>
<dbReference type="InterPro" id="IPR011333">
    <property type="entry name" value="SKP1/BTB/POZ_sf"/>
</dbReference>
<organism evidence="1 2">
    <name type="scientific">Peromyscus maniculatus bairdii</name>
    <name type="common">Prairie deer mouse</name>
    <dbReference type="NCBI Taxonomy" id="230844"/>
    <lineage>
        <taxon>Eukaryota</taxon>
        <taxon>Metazoa</taxon>
        <taxon>Chordata</taxon>
        <taxon>Craniata</taxon>
        <taxon>Vertebrata</taxon>
        <taxon>Euteleostomi</taxon>
        <taxon>Mammalia</taxon>
        <taxon>Eutheria</taxon>
        <taxon>Euarchontoglires</taxon>
        <taxon>Glires</taxon>
        <taxon>Rodentia</taxon>
        <taxon>Myomorpha</taxon>
        <taxon>Muroidea</taxon>
        <taxon>Cricetidae</taxon>
        <taxon>Neotominae</taxon>
        <taxon>Peromyscus</taxon>
    </lineage>
</organism>
<dbReference type="SUPFAM" id="SSF54695">
    <property type="entry name" value="POZ domain"/>
    <property type="match status" value="1"/>
</dbReference>
<dbReference type="PANTHER" id="PTHR20648">
    <property type="entry name" value="ELONGIN-C"/>
    <property type="match status" value="1"/>
</dbReference>
<sequence>MNVEEKTHGNCEGPDAMHVKLLSSDGRELILKREPIQTSGAIKAMSSGPAWSTERVPRLHVQGCIEKPCLGRGG</sequence>
<evidence type="ECO:0008006" key="3">
    <source>
        <dbReference type="Google" id="ProtNLM"/>
    </source>
</evidence>